<protein>
    <submittedName>
        <fullName evidence="1">Uncharacterized protein</fullName>
    </submittedName>
</protein>
<dbReference type="AlphaFoldDB" id="A0AAD3SX38"/>
<reference evidence="1" key="1">
    <citation type="submission" date="2023-05" db="EMBL/GenBank/DDBJ databases">
        <title>Nepenthes gracilis genome sequencing.</title>
        <authorList>
            <person name="Fukushima K."/>
        </authorList>
    </citation>
    <scope>NUCLEOTIDE SEQUENCE</scope>
    <source>
        <strain evidence="1">SING2019-196</strain>
    </source>
</reference>
<proteinExistence type="predicted"/>
<evidence type="ECO:0000313" key="2">
    <source>
        <dbReference type="Proteomes" id="UP001279734"/>
    </source>
</evidence>
<dbReference type="Proteomes" id="UP001279734">
    <property type="component" value="Unassembled WGS sequence"/>
</dbReference>
<dbReference type="EMBL" id="BSYO01000019">
    <property type="protein sequence ID" value="GMH18669.1"/>
    <property type="molecule type" value="Genomic_DNA"/>
</dbReference>
<evidence type="ECO:0000313" key="1">
    <source>
        <dbReference type="EMBL" id="GMH18669.1"/>
    </source>
</evidence>
<keyword evidence="2" id="KW-1185">Reference proteome</keyword>
<accession>A0AAD3SX38</accession>
<organism evidence="1 2">
    <name type="scientific">Nepenthes gracilis</name>
    <name type="common">Slender pitcher plant</name>
    <dbReference type="NCBI Taxonomy" id="150966"/>
    <lineage>
        <taxon>Eukaryota</taxon>
        <taxon>Viridiplantae</taxon>
        <taxon>Streptophyta</taxon>
        <taxon>Embryophyta</taxon>
        <taxon>Tracheophyta</taxon>
        <taxon>Spermatophyta</taxon>
        <taxon>Magnoliopsida</taxon>
        <taxon>eudicotyledons</taxon>
        <taxon>Gunneridae</taxon>
        <taxon>Pentapetalae</taxon>
        <taxon>Caryophyllales</taxon>
        <taxon>Nepenthaceae</taxon>
        <taxon>Nepenthes</taxon>
    </lineage>
</organism>
<sequence length="88" mass="9701">MTELEPASSAAQVVLAQMTCCLRSQPMVKFHVPVKMTVEDAGSMRGILRKTWESEILVVLLELLFSKTEKDLSDPDYDSSLRGAGLNS</sequence>
<name>A0AAD3SX38_NEPGR</name>
<comment type="caution">
    <text evidence="1">The sequence shown here is derived from an EMBL/GenBank/DDBJ whole genome shotgun (WGS) entry which is preliminary data.</text>
</comment>
<gene>
    <name evidence="1" type="ORF">Nepgr_020510</name>
</gene>